<organism evidence="1 2">
    <name type="scientific">Aeromonas phage AS-zj</name>
    <dbReference type="NCBI Taxonomy" id="2024208"/>
    <lineage>
        <taxon>Viruses</taxon>
        <taxon>Duplodnaviria</taxon>
        <taxon>Heunggongvirae</taxon>
        <taxon>Uroviricota</taxon>
        <taxon>Caudoviricetes</taxon>
        <taxon>Pantevenvirales</taxon>
        <taxon>Straboviridae</taxon>
        <taxon>Emmerichvirinae</taxon>
        <taxon>Ceceduovirus</taxon>
        <taxon>Ceceduovirus aszj</taxon>
    </lineage>
</organism>
<dbReference type="KEGG" id="vg:55604560"/>
<proteinExistence type="predicted"/>
<protein>
    <submittedName>
        <fullName evidence="1">Uncharacterized protein</fullName>
    </submittedName>
</protein>
<name>A0A223LFU8_9CAUD</name>
<evidence type="ECO:0000313" key="1">
    <source>
        <dbReference type="EMBL" id="ASU00359.1"/>
    </source>
</evidence>
<dbReference type="GeneID" id="55604560"/>
<accession>A0A223LFU8</accession>
<keyword evidence="2" id="KW-1185">Reference proteome</keyword>
<dbReference type="EMBL" id="MF448340">
    <property type="protein sequence ID" value="ASU00359.1"/>
    <property type="molecule type" value="Genomic_DNA"/>
</dbReference>
<evidence type="ECO:0000313" key="2">
    <source>
        <dbReference type="Proteomes" id="UP000226092"/>
    </source>
</evidence>
<dbReference type="RefSeq" id="YP_009834493.1">
    <property type="nucleotide sequence ID" value="NC_048673.1"/>
</dbReference>
<dbReference type="Proteomes" id="UP000226092">
    <property type="component" value="Segment"/>
</dbReference>
<reference evidence="1 2" key="1">
    <citation type="submission" date="2017-07" db="EMBL/GenBank/DDBJ databases">
        <title>In vitro design and evaluation of phage cocktails against multidrug-resistant Aeromonas salmonicida.</title>
        <authorList>
            <person name="Chen L."/>
            <person name="Yuan S."/>
            <person name="Ma Y."/>
        </authorList>
    </citation>
    <scope>NUCLEOTIDE SEQUENCE [LARGE SCALE GENOMIC DNA]</scope>
</reference>
<sequence length="103" mass="11625">MSSMEFVKCKIITTGLGVESFLEANIPNWRDESVDPRDAFYELVTEKEFMILNDTVYRVISYKELDPCGYTDVECNVDGTIDCISLWYNGGGCLSETIEGAMK</sequence>